<dbReference type="GO" id="GO:0008270">
    <property type="term" value="F:zinc ion binding"/>
    <property type="evidence" value="ECO:0007669"/>
    <property type="project" value="UniProtKB-KW"/>
</dbReference>
<dbReference type="InterPro" id="IPR036236">
    <property type="entry name" value="Znf_C2H2_sf"/>
</dbReference>
<feature type="region of interest" description="Disordered" evidence="2">
    <location>
        <begin position="1"/>
        <end position="113"/>
    </location>
</feature>
<dbReference type="AlphaFoldDB" id="A0AAV5A695"/>
<reference evidence="4" key="1">
    <citation type="submission" date="2021-10" db="EMBL/GenBank/DDBJ databases">
        <title>De novo Genome Assembly of Clathrus columnatus (Basidiomycota, Fungi) Using Illumina and Nanopore Sequence Data.</title>
        <authorList>
            <person name="Ogiso-Tanaka E."/>
            <person name="Itagaki H."/>
            <person name="Hosoya T."/>
            <person name="Hosaka K."/>
        </authorList>
    </citation>
    <scope>NUCLEOTIDE SEQUENCE</scope>
    <source>
        <strain evidence="4">MO-923</strain>
    </source>
</reference>
<gene>
    <name evidence="4" type="ORF">Clacol_002749</name>
</gene>
<keyword evidence="1" id="KW-0479">Metal-binding</keyword>
<comment type="caution">
    <text evidence="4">The sequence shown here is derived from an EMBL/GenBank/DDBJ whole genome shotgun (WGS) entry which is preliminary data.</text>
</comment>
<name>A0AAV5A695_9AGAM</name>
<keyword evidence="1" id="KW-0862">Zinc</keyword>
<dbReference type="EMBL" id="BPWL01000003">
    <property type="protein sequence ID" value="GJJ08531.1"/>
    <property type="molecule type" value="Genomic_DNA"/>
</dbReference>
<accession>A0AAV5A695</accession>
<dbReference type="Proteomes" id="UP001050691">
    <property type="component" value="Unassembled WGS sequence"/>
</dbReference>
<dbReference type="Gene3D" id="3.30.160.60">
    <property type="entry name" value="Classic Zinc Finger"/>
    <property type="match status" value="1"/>
</dbReference>
<dbReference type="InterPro" id="IPR013087">
    <property type="entry name" value="Znf_C2H2_type"/>
</dbReference>
<dbReference type="SUPFAM" id="SSF57667">
    <property type="entry name" value="beta-beta-alpha zinc fingers"/>
    <property type="match status" value="1"/>
</dbReference>
<proteinExistence type="predicted"/>
<feature type="compositionally biased region" description="Low complexity" evidence="2">
    <location>
        <begin position="55"/>
        <end position="66"/>
    </location>
</feature>
<evidence type="ECO:0000313" key="5">
    <source>
        <dbReference type="Proteomes" id="UP001050691"/>
    </source>
</evidence>
<organism evidence="4 5">
    <name type="scientific">Clathrus columnatus</name>
    <dbReference type="NCBI Taxonomy" id="1419009"/>
    <lineage>
        <taxon>Eukaryota</taxon>
        <taxon>Fungi</taxon>
        <taxon>Dikarya</taxon>
        <taxon>Basidiomycota</taxon>
        <taxon>Agaricomycotina</taxon>
        <taxon>Agaricomycetes</taxon>
        <taxon>Phallomycetidae</taxon>
        <taxon>Phallales</taxon>
        <taxon>Clathraceae</taxon>
        <taxon>Clathrus</taxon>
    </lineage>
</organism>
<dbReference type="PROSITE" id="PS50157">
    <property type="entry name" value="ZINC_FINGER_C2H2_2"/>
    <property type="match status" value="1"/>
</dbReference>
<dbReference type="PROSITE" id="PS00028">
    <property type="entry name" value="ZINC_FINGER_C2H2_1"/>
    <property type="match status" value="1"/>
</dbReference>
<keyword evidence="5" id="KW-1185">Reference proteome</keyword>
<evidence type="ECO:0000259" key="3">
    <source>
        <dbReference type="PROSITE" id="PS50157"/>
    </source>
</evidence>
<protein>
    <recommendedName>
        <fullName evidence="3">C2H2-type domain-containing protein</fullName>
    </recommendedName>
</protein>
<feature type="compositionally biased region" description="Polar residues" evidence="2">
    <location>
        <begin position="1"/>
        <end position="14"/>
    </location>
</feature>
<keyword evidence="1" id="KW-0863">Zinc-finger</keyword>
<evidence type="ECO:0000256" key="1">
    <source>
        <dbReference type="PROSITE-ProRule" id="PRU00042"/>
    </source>
</evidence>
<feature type="compositionally biased region" description="Basic and acidic residues" evidence="2">
    <location>
        <begin position="36"/>
        <end position="49"/>
    </location>
</feature>
<evidence type="ECO:0000313" key="4">
    <source>
        <dbReference type="EMBL" id="GJJ08531.1"/>
    </source>
</evidence>
<evidence type="ECO:0000256" key="2">
    <source>
        <dbReference type="SAM" id="MobiDB-lite"/>
    </source>
</evidence>
<sequence length="195" mass="21926">MSGSHDYYYTSTSPKHSRNNPGEEDSDKPTSQGLPHLRDVLREQFEHHPSQIPESSHQSFSSRGGSNNHLSGPRLPPLREASPFPHYREPGGNDLPPGRSTYSHFSARPGSPSGVSAFRNPAYHVLVPSHDREELISVSESYTKPPGIVRDNILSSGLYDTDPKRKFECPVCGRRIERQSVYNQHMLTHTGERRE</sequence>
<feature type="domain" description="C2H2-type" evidence="3">
    <location>
        <begin position="167"/>
        <end position="194"/>
    </location>
</feature>